<evidence type="ECO:0000313" key="1">
    <source>
        <dbReference type="EMBL" id="ASC03948.1"/>
    </source>
</evidence>
<reference evidence="1 2" key="1">
    <citation type="submission" date="2017-06" db="EMBL/GenBank/DDBJ databases">
        <title>Draft genome sequence of Fusobacterium nucleatum subsp. polymorphum KCOM 1260 (=ChDC F218).</title>
        <authorList>
            <person name="Kook J.-K."/>
            <person name="Park S.-N."/>
            <person name="Lim Y.K."/>
            <person name="Roh H."/>
        </authorList>
    </citation>
    <scope>NUCLEOTIDE SEQUENCE [LARGE SCALE GENOMIC DNA]</scope>
    <source>
        <strain evidence="2">KCOM 1260 (ChDC F218)</strain>
    </source>
</reference>
<name>A0A1Z3CJZ4_FUSNP</name>
<dbReference type="Proteomes" id="UP000196759">
    <property type="component" value="Chromosome"/>
</dbReference>
<evidence type="ECO:0000313" key="2">
    <source>
        <dbReference type="Proteomes" id="UP000196759"/>
    </source>
</evidence>
<dbReference type="RefSeq" id="WP_088337903.1">
    <property type="nucleotide sequence ID" value="NZ_CP021934.1"/>
</dbReference>
<keyword evidence="2" id="KW-1185">Reference proteome</keyword>
<protein>
    <submittedName>
        <fullName evidence="1">Uncharacterized protein</fullName>
    </submittedName>
</protein>
<proteinExistence type="predicted"/>
<accession>A0A1Z3CJZ4</accession>
<dbReference type="EMBL" id="CP021934">
    <property type="protein sequence ID" value="ASC03948.1"/>
    <property type="molecule type" value="Genomic_DNA"/>
</dbReference>
<organism evidence="1 2">
    <name type="scientific">Fusobacterium nucleatum subsp. polymorphum</name>
    <name type="common">Fusobacterium polymorphum</name>
    <dbReference type="NCBI Taxonomy" id="76857"/>
    <lineage>
        <taxon>Bacteria</taxon>
        <taxon>Fusobacteriati</taxon>
        <taxon>Fusobacteriota</taxon>
        <taxon>Fusobacteriia</taxon>
        <taxon>Fusobacteriales</taxon>
        <taxon>Fusobacteriaceae</taxon>
        <taxon>Fusobacterium</taxon>
    </lineage>
</organism>
<dbReference type="AlphaFoldDB" id="A0A1Z3CJZ4"/>
<sequence length="321" mass="38550">MNDKEKNIIKNIFSEGKIKKCLFCGIKNNIADCHTIQENNYLNRILDNGLIYTFNYDNKGKKLEFKVTHKGKSEFGIFNGFCKEHDTKLFLPIENGREFTQTKEQLFLFAFRSFCYCFHKERELILSNKKFKGNFPFSKLSIKEIFNIFSEKNLNHFIQCLKNKEFDILETFLIEIPLETKILVSNSFIPPEINIKSSTYFNPFSNLINYRFFLDKDSFLPYIYFNVFPEDKKTFLLFSYFKESKNSLDKFLNEIRDNQNDYFWLSNLILNYYGNLIVFSKNYLYKIISDEKINEILKLIKERIEDNQFKDFEVNLFQKNK</sequence>
<gene>
    <name evidence="1" type="ORF">CBG50_12350</name>
</gene>